<protein>
    <submittedName>
        <fullName evidence="1">Uncharacterized protein</fullName>
    </submittedName>
</protein>
<dbReference type="VEuPathDB" id="FungiDB:BD410DRAFT_290710"/>
<dbReference type="AlphaFoldDB" id="A0A4Y7Q293"/>
<sequence>MVAIVILAPLRCRSWTRRLFPKIHSRLSGSLIRLSIYGSAITFGSQMFEAMPTYGATQVRNNMDEDSQAPLSTHPMLYTHFRLYHFHLPQKSHTEAVPVLHKFISDIPSLQLTMLWIMQCILQQISVLFRTCEFQKSLARAPDFLPRGNIG</sequence>
<reference evidence="1 2" key="1">
    <citation type="submission" date="2018-06" db="EMBL/GenBank/DDBJ databases">
        <title>A transcriptomic atlas of mushroom development highlights an independent origin of complex multicellularity.</title>
        <authorList>
            <consortium name="DOE Joint Genome Institute"/>
            <person name="Krizsan K."/>
            <person name="Almasi E."/>
            <person name="Merenyi Z."/>
            <person name="Sahu N."/>
            <person name="Viragh M."/>
            <person name="Koszo T."/>
            <person name="Mondo S."/>
            <person name="Kiss B."/>
            <person name="Balint B."/>
            <person name="Kues U."/>
            <person name="Barry K."/>
            <person name="Hegedus J.C."/>
            <person name="Henrissat B."/>
            <person name="Johnson J."/>
            <person name="Lipzen A."/>
            <person name="Ohm R."/>
            <person name="Nagy I."/>
            <person name="Pangilinan J."/>
            <person name="Yan J."/>
            <person name="Xiong Y."/>
            <person name="Grigoriev I.V."/>
            <person name="Hibbett D.S."/>
            <person name="Nagy L.G."/>
        </authorList>
    </citation>
    <scope>NUCLEOTIDE SEQUENCE [LARGE SCALE GENOMIC DNA]</scope>
    <source>
        <strain evidence="1 2">SZMC22713</strain>
    </source>
</reference>
<gene>
    <name evidence="1" type="ORF">BD410DRAFT_290710</name>
</gene>
<name>A0A4Y7Q293_9AGAM</name>
<dbReference type="Proteomes" id="UP000294933">
    <property type="component" value="Unassembled WGS sequence"/>
</dbReference>
<evidence type="ECO:0000313" key="1">
    <source>
        <dbReference type="EMBL" id="TDL21764.1"/>
    </source>
</evidence>
<organism evidence="1 2">
    <name type="scientific">Rickenella mellea</name>
    <dbReference type="NCBI Taxonomy" id="50990"/>
    <lineage>
        <taxon>Eukaryota</taxon>
        <taxon>Fungi</taxon>
        <taxon>Dikarya</taxon>
        <taxon>Basidiomycota</taxon>
        <taxon>Agaricomycotina</taxon>
        <taxon>Agaricomycetes</taxon>
        <taxon>Hymenochaetales</taxon>
        <taxon>Rickenellaceae</taxon>
        <taxon>Rickenella</taxon>
    </lineage>
</organism>
<dbReference type="EMBL" id="ML170179">
    <property type="protein sequence ID" value="TDL21764.1"/>
    <property type="molecule type" value="Genomic_DNA"/>
</dbReference>
<keyword evidence="2" id="KW-1185">Reference proteome</keyword>
<evidence type="ECO:0000313" key="2">
    <source>
        <dbReference type="Proteomes" id="UP000294933"/>
    </source>
</evidence>
<accession>A0A4Y7Q293</accession>
<proteinExistence type="predicted"/>